<protein>
    <submittedName>
        <fullName evidence="2">Uncharacterized protein</fullName>
    </submittedName>
</protein>
<dbReference type="Proteomes" id="UP001221142">
    <property type="component" value="Unassembled WGS sequence"/>
</dbReference>
<accession>A0AAD7B0H7</accession>
<keyword evidence="3" id="KW-1185">Reference proteome</keyword>
<evidence type="ECO:0000313" key="2">
    <source>
        <dbReference type="EMBL" id="KAJ7606686.1"/>
    </source>
</evidence>
<feature type="region of interest" description="Disordered" evidence="1">
    <location>
        <begin position="123"/>
        <end position="196"/>
    </location>
</feature>
<organism evidence="2 3">
    <name type="scientific">Roridomyces roridus</name>
    <dbReference type="NCBI Taxonomy" id="1738132"/>
    <lineage>
        <taxon>Eukaryota</taxon>
        <taxon>Fungi</taxon>
        <taxon>Dikarya</taxon>
        <taxon>Basidiomycota</taxon>
        <taxon>Agaricomycotina</taxon>
        <taxon>Agaricomycetes</taxon>
        <taxon>Agaricomycetidae</taxon>
        <taxon>Agaricales</taxon>
        <taxon>Marasmiineae</taxon>
        <taxon>Mycenaceae</taxon>
        <taxon>Roridomyces</taxon>
    </lineage>
</organism>
<comment type="caution">
    <text evidence="2">The sequence shown here is derived from an EMBL/GenBank/DDBJ whole genome shotgun (WGS) entry which is preliminary data.</text>
</comment>
<sequence length="196" mass="21980">MTKAVRLDARERAICRTRYRQVATYITPGPLEKKPDQICSAIAAHWKDGGNELAHGKEYSPLLFPFGNPRAVRRHVLDKKEGTESEDRAIAMEWVEEQPKVNREEIMGLLGLLDVADAATVAVMHPPPPPTTTIKSEVKDEPEEKPTIPKRERSESEEAEPSTSKARMSKRPRRSATTVKQEDADSLVEKVVKSET</sequence>
<feature type="compositionally biased region" description="Basic and acidic residues" evidence="1">
    <location>
        <begin position="180"/>
        <end position="196"/>
    </location>
</feature>
<feature type="compositionally biased region" description="Basic and acidic residues" evidence="1">
    <location>
        <begin position="136"/>
        <end position="156"/>
    </location>
</feature>
<evidence type="ECO:0000256" key="1">
    <source>
        <dbReference type="SAM" id="MobiDB-lite"/>
    </source>
</evidence>
<gene>
    <name evidence="2" type="ORF">FB45DRAFT_1011732</name>
</gene>
<name>A0AAD7B0H7_9AGAR</name>
<dbReference type="AlphaFoldDB" id="A0AAD7B0H7"/>
<dbReference type="EMBL" id="JARKIF010000055">
    <property type="protein sequence ID" value="KAJ7606686.1"/>
    <property type="molecule type" value="Genomic_DNA"/>
</dbReference>
<proteinExistence type="predicted"/>
<reference evidence="2" key="1">
    <citation type="submission" date="2023-03" db="EMBL/GenBank/DDBJ databases">
        <title>Massive genome expansion in bonnet fungi (Mycena s.s.) driven by repeated elements and novel gene families across ecological guilds.</title>
        <authorList>
            <consortium name="Lawrence Berkeley National Laboratory"/>
            <person name="Harder C.B."/>
            <person name="Miyauchi S."/>
            <person name="Viragh M."/>
            <person name="Kuo A."/>
            <person name="Thoen E."/>
            <person name="Andreopoulos B."/>
            <person name="Lu D."/>
            <person name="Skrede I."/>
            <person name="Drula E."/>
            <person name="Henrissat B."/>
            <person name="Morin E."/>
            <person name="Kohler A."/>
            <person name="Barry K."/>
            <person name="LaButti K."/>
            <person name="Morin E."/>
            <person name="Salamov A."/>
            <person name="Lipzen A."/>
            <person name="Mereny Z."/>
            <person name="Hegedus B."/>
            <person name="Baldrian P."/>
            <person name="Stursova M."/>
            <person name="Weitz H."/>
            <person name="Taylor A."/>
            <person name="Grigoriev I.V."/>
            <person name="Nagy L.G."/>
            <person name="Martin F."/>
            <person name="Kauserud H."/>
        </authorList>
    </citation>
    <scope>NUCLEOTIDE SEQUENCE</scope>
    <source>
        <strain evidence="2">9284</strain>
    </source>
</reference>
<evidence type="ECO:0000313" key="3">
    <source>
        <dbReference type="Proteomes" id="UP001221142"/>
    </source>
</evidence>